<evidence type="ECO:0000313" key="2">
    <source>
        <dbReference type="Proteomes" id="UP001251870"/>
    </source>
</evidence>
<comment type="caution">
    <text evidence="1">The sequence shown here is derived from an EMBL/GenBank/DDBJ whole genome shotgun (WGS) entry which is preliminary data.</text>
</comment>
<gene>
    <name evidence="1" type="ORF">RIL96_05885</name>
</gene>
<dbReference type="Proteomes" id="UP001251870">
    <property type="component" value="Unassembled WGS sequence"/>
</dbReference>
<reference evidence="1 2" key="1">
    <citation type="submission" date="2023-09" db="EMBL/GenBank/DDBJ databases">
        <title>Description of three actinobacteria isolated from air of manufacturing shop in a pharmaceutical factory.</title>
        <authorList>
            <person name="Zhang D.-F."/>
        </authorList>
    </citation>
    <scope>NUCLEOTIDE SEQUENCE [LARGE SCALE GENOMIC DNA]</scope>
    <source>
        <strain evidence="1 2">LY-0111</strain>
    </source>
</reference>
<organism evidence="1 2">
    <name type="scientific">Nesterenkonia aerolata</name>
    <dbReference type="NCBI Taxonomy" id="3074079"/>
    <lineage>
        <taxon>Bacteria</taxon>
        <taxon>Bacillati</taxon>
        <taxon>Actinomycetota</taxon>
        <taxon>Actinomycetes</taxon>
        <taxon>Micrococcales</taxon>
        <taxon>Micrococcaceae</taxon>
        <taxon>Nesterenkonia</taxon>
    </lineage>
</organism>
<dbReference type="EMBL" id="JAVKGR010000004">
    <property type="protein sequence ID" value="MDR8019093.1"/>
    <property type="molecule type" value="Genomic_DNA"/>
</dbReference>
<accession>A0ABU2DRG5</accession>
<name>A0ABU2DRG5_9MICC</name>
<sequence>MTEILTLDEVKKRRHDLLKSFEMPEDKVYELARNYSLRSQERARFQKIEAYDFLLSSAAASENEEHHTIA</sequence>
<keyword evidence="2" id="KW-1185">Reference proteome</keyword>
<evidence type="ECO:0000313" key="1">
    <source>
        <dbReference type="EMBL" id="MDR8019093.1"/>
    </source>
</evidence>
<dbReference type="RefSeq" id="WP_310548087.1">
    <property type="nucleotide sequence ID" value="NZ_JAVKGR010000004.1"/>
</dbReference>
<protein>
    <submittedName>
        <fullName evidence="1">Uncharacterized protein</fullName>
    </submittedName>
</protein>
<proteinExistence type="predicted"/>